<accession>A0A2P8EE54</accession>
<dbReference type="EMBL" id="PYGF01000001">
    <property type="protein sequence ID" value="PSL07723.1"/>
    <property type="molecule type" value="Genomic_DNA"/>
</dbReference>
<proteinExistence type="predicted"/>
<organism evidence="1 2">
    <name type="scientific">Cecembia rubra</name>
    <dbReference type="NCBI Taxonomy" id="1485585"/>
    <lineage>
        <taxon>Bacteria</taxon>
        <taxon>Pseudomonadati</taxon>
        <taxon>Bacteroidota</taxon>
        <taxon>Cytophagia</taxon>
        <taxon>Cytophagales</taxon>
        <taxon>Cyclobacteriaceae</taxon>
        <taxon>Cecembia</taxon>
    </lineage>
</organism>
<dbReference type="RefSeq" id="WP_106565778.1">
    <property type="nucleotide sequence ID" value="NZ_PYGF01000001.1"/>
</dbReference>
<reference evidence="1 2" key="1">
    <citation type="submission" date="2018-03" db="EMBL/GenBank/DDBJ databases">
        <title>Genomic Encyclopedia of Archaeal and Bacterial Type Strains, Phase II (KMG-II): from individual species to whole genera.</title>
        <authorList>
            <person name="Goeker M."/>
        </authorList>
    </citation>
    <scope>NUCLEOTIDE SEQUENCE [LARGE SCALE GENOMIC DNA]</scope>
    <source>
        <strain evidence="1 2">DSM 28057</strain>
    </source>
</reference>
<evidence type="ECO:0008006" key="3">
    <source>
        <dbReference type="Google" id="ProtNLM"/>
    </source>
</evidence>
<protein>
    <recommendedName>
        <fullName evidence="3">Outer membrane protein with beta-barrel domain</fullName>
    </recommendedName>
</protein>
<comment type="caution">
    <text evidence="1">The sequence shown here is derived from an EMBL/GenBank/DDBJ whole genome shotgun (WGS) entry which is preliminary data.</text>
</comment>
<name>A0A2P8EE54_9BACT</name>
<gene>
    <name evidence="1" type="ORF">CLV48_101661</name>
</gene>
<dbReference type="OrthoDB" id="821990at2"/>
<dbReference type="Proteomes" id="UP000240708">
    <property type="component" value="Unassembled WGS sequence"/>
</dbReference>
<evidence type="ECO:0000313" key="2">
    <source>
        <dbReference type="Proteomes" id="UP000240708"/>
    </source>
</evidence>
<sequence>MKSAKVIFFLLLGLTCRLTYGQSQQDREYRNFPIVLSMQFHSLSMPFKDIKSNFKNVGFGIGTEVSLNGERNWVQQFDVVWVKNKGIGNGLLFTSQAAWRPMISNGFFTEIKFGMGYMLSKHPSSPWEQKGSQWVKSDQQRKGMLALPIGIGTGYYNYASDLFISPFAGYQMLLLSKYNKTLPIVPQTLIQTGLRIYPSYSPSHKN</sequence>
<evidence type="ECO:0000313" key="1">
    <source>
        <dbReference type="EMBL" id="PSL07723.1"/>
    </source>
</evidence>
<keyword evidence="2" id="KW-1185">Reference proteome</keyword>
<dbReference type="AlphaFoldDB" id="A0A2P8EE54"/>